<proteinExistence type="predicted"/>
<evidence type="ECO:0000313" key="2">
    <source>
        <dbReference type="EMBL" id="GAA4114933.1"/>
    </source>
</evidence>
<organism evidence="2 3">
    <name type="scientific">Aquimarina addita</name>
    <dbReference type="NCBI Taxonomy" id="870485"/>
    <lineage>
        <taxon>Bacteria</taxon>
        <taxon>Pseudomonadati</taxon>
        <taxon>Bacteroidota</taxon>
        <taxon>Flavobacteriia</taxon>
        <taxon>Flavobacteriales</taxon>
        <taxon>Flavobacteriaceae</taxon>
        <taxon>Aquimarina</taxon>
    </lineage>
</organism>
<keyword evidence="1" id="KW-1133">Transmembrane helix</keyword>
<dbReference type="RefSeq" id="WP_344926080.1">
    <property type="nucleotide sequence ID" value="NZ_BAABCW010000004.1"/>
</dbReference>
<dbReference type="EMBL" id="BAABCW010000004">
    <property type="protein sequence ID" value="GAA4114933.1"/>
    <property type="molecule type" value="Genomic_DNA"/>
</dbReference>
<protein>
    <submittedName>
        <fullName evidence="2">Uncharacterized protein</fullName>
    </submittedName>
</protein>
<keyword evidence="1" id="KW-0472">Membrane</keyword>
<evidence type="ECO:0000256" key="1">
    <source>
        <dbReference type="SAM" id="Phobius"/>
    </source>
</evidence>
<reference evidence="3" key="1">
    <citation type="journal article" date="2019" name="Int. J. Syst. Evol. Microbiol.">
        <title>The Global Catalogue of Microorganisms (GCM) 10K type strain sequencing project: providing services to taxonomists for standard genome sequencing and annotation.</title>
        <authorList>
            <consortium name="The Broad Institute Genomics Platform"/>
            <consortium name="The Broad Institute Genome Sequencing Center for Infectious Disease"/>
            <person name="Wu L."/>
            <person name="Ma J."/>
        </authorList>
    </citation>
    <scope>NUCLEOTIDE SEQUENCE [LARGE SCALE GENOMIC DNA]</scope>
    <source>
        <strain evidence="3">JCM 17106</strain>
    </source>
</reference>
<keyword evidence="1" id="KW-0812">Transmembrane</keyword>
<sequence>MKHKYIFNPVFISSLLTLLLNDQYLKYAYHNWVTGKLSDVFGIIVFALFFTVFAHNYKKSIFIGTAILFSFWKTPYSQPIIDFWNSQGII</sequence>
<name>A0ABP7XG88_9FLAO</name>
<evidence type="ECO:0000313" key="3">
    <source>
        <dbReference type="Proteomes" id="UP001500459"/>
    </source>
</evidence>
<gene>
    <name evidence="2" type="ORF">GCM10022393_14820</name>
</gene>
<comment type="caution">
    <text evidence="2">The sequence shown here is derived from an EMBL/GenBank/DDBJ whole genome shotgun (WGS) entry which is preliminary data.</text>
</comment>
<dbReference type="Proteomes" id="UP001500459">
    <property type="component" value="Unassembled WGS sequence"/>
</dbReference>
<accession>A0ABP7XG88</accession>
<feature type="transmembrane region" description="Helical" evidence="1">
    <location>
        <begin position="38"/>
        <end position="57"/>
    </location>
</feature>
<keyword evidence="3" id="KW-1185">Reference proteome</keyword>